<keyword evidence="1" id="KW-0812">Transmembrane</keyword>
<organism evidence="2 3">
    <name type="scientific">candidate division WWE3 bacterium RIFOXYC1_FULL_39_7</name>
    <dbReference type="NCBI Taxonomy" id="1802643"/>
    <lineage>
        <taxon>Bacteria</taxon>
        <taxon>Katanobacteria</taxon>
    </lineage>
</organism>
<evidence type="ECO:0008006" key="4">
    <source>
        <dbReference type="Google" id="ProtNLM"/>
    </source>
</evidence>
<feature type="transmembrane region" description="Helical" evidence="1">
    <location>
        <begin position="57"/>
        <end position="79"/>
    </location>
</feature>
<name>A0A1F4WJ13_UNCKA</name>
<feature type="transmembrane region" description="Helical" evidence="1">
    <location>
        <begin position="261"/>
        <end position="282"/>
    </location>
</feature>
<dbReference type="Proteomes" id="UP000179113">
    <property type="component" value="Unassembled WGS sequence"/>
</dbReference>
<feature type="transmembrane region" description="Helical" evidence="1">
    <location>
        <begin position="21"/>
        <end position="42"/>
    </location>
</feature>
<feature type="transmembrane region" description="Helical" evidence="1">
    <location>
        <begin position="294"/>
        <end position="314"/>
    </location>
</feature>
<feature type="transmembrane region" description="Helical" evidence="1">
    <location>
        <begin position="100"/>
        <end position="122"/>
    </location>
</feature>
<proteinExistence type="predicted"/>
<comment type="caution">
    <text evidence="2">The sequence shown here is derived from an EMBL/GenBank/DDBJ whole genome shotgun (WGS) entry which is preliminary data.</text>
</comment>
<evidence type="ECO:0000256" key="1">
    <source>
        <dbReference type="SAM" id="Phobius"/>
    </source>
</evidence>
<protein>
    <recommendedName>
        <fullName evidence="4">EamA domain-containing protein</fullName>
    </recommendedName>
</protein>
<feature type="transmembrane region" description="Helical" evidence="1">
    <location>
        <begin position="320"/>
        <end position="340"/>
    </location>
</feature>
<dbReference type="EMBL" id="MEWA01000023">
    <property type="protein sequence ID" value="OGC69328.1"/>
    <property type="molecule type" value="Genomic_DNA"/>
</dbReference>
<feature type="transmembrane region" description="Helical" evidence="1">
    <location>
        <begin position="178"/>
        <end position="198"/>
    </location>
</feature>
<accession>A0A1F4WJ13</accession>
<keyword evidence="1" id="KW-0472">Membrane</keyword>
<dbReference type="AlphaFoldDB" id="A0A1F4WJ13"/>
<gene>
    <name evidence="2" type="ORF">A2415_03060</name>
</gene>
<evidence type="ECO:0000313" key="3">
    <source>
        <dbReference type="Proteomes" id="UP000179113"/>
    </source>
</evidence>
<evidence type="ECO:0000313" key="2">
    <source>
        <dbReference type="EMBL" id="OGC69328.1"/>
    </source>
</evidence>
<sequence>MEGTMDTVKAQTSKPLWPGRRWRTSGIVLALMAALFEAFVLISDTNVMTNVITHEQGIVAVLVYLTMGSWIGVTLNYVYNRLFGPTIDPTFTGEKWIGGTQGLWVAVAGITGALGTFAYLFVAGKGDPSILIALSNVSLIYLALYDAKDYRGKSVVLVVIAAAMVLIGAGLASVNNLGAGLTITVMDLVLLVVFRGGFKAIGSIAIFKVRETENMVNVAFWRFVWLAITGTVLTLLVAGYLGVLDEYFALMTGVWWKAFPWVMLTMFLAYGGNTLAIVAQKYERASTVSMITNANNVMAVPVTLVAAWALPGMFDLPEGAVIWLLRLIGSALIVLGIFMVPKEKHD</sequence>
<feature type="transmembrane region" description="Helical" evidence="1">
    <location>
        <begin position="128"/>
        <end position="147"/>
    </location>
</feature>
<reference evidence="2 3" key="1">
    <citation type="journal article" date="2016" name="Nat. Commun.">
        <title>Thousands of microbial genomes shed light on interconnected biogeochemical processes in an aquifer system.</title>
        <authorList>
            <person name="Anantharaman K."/>
            <person name="Brown C.T."/>
            <person name="Hug L.A."/>
            <person name="Sharon I."/>
            <person name="Castelle C.J."/>
            <person name="Probst A.J."/>
            <person name="Thomas B.C."/>
            <person name="Singh A."/>
            <person name="Wilkins M.J."/>
            <person name="Karaoz U."/>
            <person name="Brodie E.L."/>
            <person name="Williams K.H."/>
            <person name="Hubbard S.S."/>
            <person name="Banfield J.F."/>
        </authorList>
    </citation>
    <scope>NUCLEOTIDE SEQUENCE [LARGE SCALE GENOMIC DNA]</scope>
</reference>
<keyword evidence="1" id="KW-1133">Transmembrane helix</keyword>
<feature type="transmembrane region" description="Helical" evidence="1">
    <location>
        <begin position="219"/>
        <end position="241"/>
    </location>
</feature>
<feature type="transmembrane region" description="Helical" evidence="1">
    <location>
        <begin position="154"/>
        <end position="172"/>
    </location>
</feature>